<evidence type="ECO:0000313" key="1">
    <source>
        <dbReference type="EMBL" id="DAF43345.1"/>
    </source>
</evidence>
<organism evidence="1">
    <name type="scientific">Siphoviridae sp. ctEJG5</name>
    <dbReference type="NCBI Taxonomy" id="2827814"/>
    <lineage>
        <taxon>Viruses</taxon>
        <taxon>Duplodnaviria</taxon>
        <taxon>Heunggongvirae</taxon>
        <taxon>Uroviricota</taxon>
        <taxon>Caudoviricetes</taxon>
    </lineage>
</organism>
<accession>A0A8S5RXK0</accession>
<dbReference type="EMBL" id="BK032506">
    <property type="protein sequence ID" value="DAF43345.1"/>
    <property type="molecule type" value="Genomic_DNA"/>
</dbReference>
<protein>
    <submittedName>
        <fullName evidence="1">Uncharacterized protein</fullName>
    </submittedName>
</protein>
<reference evidence="1" key="1">
    <citation type="journal article" date="2021" name="Proc. Natl. Acad. Sci. U.S.A.">
        <title>A Catalog of Tens of Thousands of Viruses from Human Metagenomes Reveals Hidden Associations with Chronic Diseases.</title>
        <authorList>
            <person name="Tisza M.J."/>
            <person name="Buck C.B."/>
        </authorList>
    </citation>
    <scope>NUCLEOTIDE SEQUENCE</scope>
    <source>
        <strain evidence="1">CtEJG5</strain>
    </source>
</reference>
<sequence length="103" mass="12096">MFEIKVNEVNGDYFYTKINADLEEVARYYFSAQHVESIDILSGGTVENEFCTIQPLKLYRETPEAIKEHELFYDIILTRKTTYKVEQPFGFEDTVSFGFIRTC</sequence>
<proteinExistence type="predicted"/>
<name>A0A8S5RXK0_9CAUD</name>